<proteinExistence type="inferred from homology"/>
<evidence type="ECO:0000259" key="6">
    <source>
        <dbReference type="Pfam" id="PF08240"/>
    </source>
</evidence>
<keyword evidence="8" id="KW-1185">Reference proteome</keyword>
<evidence type="ECO:0000313" key="8">
    <source>
        <dbReference type="Proteomes" id="UP001260188"/>
    </source>
</evidence>
<dbReference type="PANTHER" id="PTHR43350">
    <property type="entry name" value="NAD-DEPENDENT ALCOHOL DEHYDROGENASE"/>
    <property type="match status" value="1"/>
</dbReference>
<gene>
    <name evidence="7" type="ORF">QE367_000761</name>
</gene>
<dbReference type="InterPro" id="IPR011032">
    <property type="entry name" value="GroES-like_sf"/>
</dbReference>
<comment type="similarity">
    <text evidence="2">Belongs to the zinc-containing alcohol dehydrogenase family.</text>
</comment>
<dbReference type="SUPFAM" id="SSF50129">
    <property type="entry name" value="GroES-like"/>
    <property type="match status" value="1"/>
</dbReference>
<evidence type="ECO:0000256" key="3">
    <source>
        <dbReference type="ARBA" id="ARBA00022723"/>
    </source>
</evidence>
<evidence type="ECO:0000256" key="1">
    <source>
        <dbReference type="ARBA" id="ARBA00001947"/>
    </source>
</evidence>
<dbReference type="Gene3D" id="3.90.180.10">
    <property type="entry name" value="Medium-chain alcohol dehydrogenases, catalytic domain"/>
    <property type="match status" value="1"/>
</dbReference>
<name>A0ABU1HZ72_9MICO</name>
<protein>
    <submittedName>
        <fullName evidence="7">NADPH:quinone reductase-like Zn-dependent oxidoreductase</fullName>
    </submittedName>
</protein>
<reference evidence="7 8" key="1">
    <citation type="submission" date="2023-08" db="EMBL/GenBank/DDBJ databases">
        <title>Functional and genomic diversity of the sorghum phyllosphere microbiome.</title>
        <authorList>
            <person name="Shade A."/>
        </authorList>
    </citation>
    <scope>NUCLEOTIDE SEQUENCE [LARGE SCALE GENOMIC DNA]</scope>
    <source>
        <strain evidence="7 8">SORGH_AS_0919</strain>
    </source>
</reference>
<feature type="domain" description="Alcohol dehydrogenase-like N-terminal" evidence="6">
    <location>
        <begin position="40"/>
        <end position="104"/>
    </location>
</feature>
<dbReference type="PANTHER" id="PTHR43350:SF17">
    <property type="entry name" value="NAD-DEPENDENT ALCOHOL DEHYDROGENASE"/>
    <property type="match status" value="1"/>
</dbReference>
<dbReference type="RefSeq" id="WP_309664903.1">
    <property type="nucleotide sequence ID" value="NZ_JAVIZA010000001.1"/>
</dbReference>
<accession>A0ABU1HZ72</accession>
<dbReference type="Proteomes" id="UP001260188">
    <property type="component" value="Unassembled WGS sequence"/>
</dbReference>
<evidence type="ECO:0000313" key="7">
    <source>
        <dbReference type="EMBL" id="MDR6166557.1"/>
    </source>
</evidence>
<keyword evidence="4" id="KW-0862">Zinc</keyword>
<organism evidence="7 8">
    <name type="scientific">Microbacterium paludicola</name>
    <dbReference type="NCBI Taxonomy" id="300019"/>
    <lineage>
        <taxon>Bacteria</taxon>
        <taxon>Bacillati</taxon>
        <taxon>Actinomycetota</taxon>
        <taxon>Actinomycetes</taxon>
        <taxon>Micrococcales</taxon>
        <taxon>Microbacteriaceae</taxon>
        <taxon>Microbacterium</taxon>
    </lineage>
</organism>
<comment type="cofactor">
    <cofactor evidence="1">
        <name>Zn(2+)</name>
        <dbReference type="ChEBI" id="CHEBI:29105"/>
    </cofactor>
</comment>
<keyword evidence="5" id="KW-0560">Oxidoreductase</keyword>
<evidence type="ECO:0000256" key="4">
    <source>
        <dbReference type="ARBA" id="ARBA00022833"/>
    </source>
</evidence>
<keyword evidence="3" id="KW-0479">Metal-binding</keyword>
<dbReference type="InterPro" id="IPR013154">
    <property type="entry name" value="ADH-like_N"/>
</dbReference>
<evidence type="ECO:0000256" key="5">
    <source>
        <dbReference type="ARBA" id="ARBA00023002"/>
    </source>
</evidence>
<dbReference type="Pfam" id="PF08240">
    <property type="entry name" value="ADH_N"/>
    <property type="match status" value="1"/>
</dbReference>
<evidence type="ECO:0000256" key="2">
    <source>
        <dbReference type="ARBA" id="ARBA00008072"/>
    </source>
</evidence>
<dbReference type="EMBL" id="JAVIZA010000001">
    <property type="protein sequence ID" value="MDR6166557.1"/>
    <property type="molecule type" value="Genomic_DNA"/>
</dbReference>
<comment type="caution">
    <text evidence="7">The sequence shown here is derived from an EMBL/GenBank/DDBJ whole genome shotgun (WGS) entry which is preliminary data.</text>
</comment>
<sequence>MELATRAPMDVLLRPAALARAWMGPGRDPETIAVPGVVLGPGDVLVRIDLVTITEDDLAITDGDEQCPVPTVLGREFVGRIAALGGTVAAVDGIPLELGERVVSAVGPHERIGAHRELVGGFATHVHLVEGTPIARVGEALPACILAPVPGAGARAAAIMRRLEEAADPEDLLVTVAGTGADPLVLAAMIAASGGRPRVASADPRVRARAERFGAALAPEHILETDLSARFMAASPDPRKLVVRGGAPTPADLVAAVAFMRAPGTRRYPFADLVSAPLPFARLDEAIDLARAGRHLRVAIDPGA</sequence>